<dbReference type="GO" id="GO:0003887">
    <property type="term" value="F:DNA-directed DNA polymerase activity"/>
    <property type="evidence" value="ECO:0007669"/>
    <property type="project" value="UniProtKB-UniRule"/>
</dbReference>
<keyword evidence="2" id="KW-0479">Metal-binding</keyword>
<comment type="cofactor">
    <cofactor evidence="2">
        <name>Mg(2+)</name>
        <dbReference type="ChEBI" id="CHEBI:18420"/>
    </cofactor>
    <text evidence="2">Binds 2 magnesium ions per subunit.</text>
</comment>
<evidence type="ECO:0000259" key="4">
    <source>
        <dbReference type="PROSITE" id="PS50173"/>
    </source>
</evidence>
<evidence type="ECO:0000256" key="3">
    <source>
        <dbReference type="SAM" id="MobiDB-lite"/>
    </source>
</evidence>
<proteinExistence type="inferred from homology"/>
<feature type="region of interest" description="Disordered" evidence="3">
    <location>
        <begin position="381"/>
        <end position="410"/>
    </location>
</feature>
<feature type="binding site" evidence="2">
    <location>
        <position position="9"/>
    </location>
    <ligand>
        <name>Mg(2+)</name>
        <dbReference type="ChEBI" id="CHEBI:18420"/>
    </ligand>
</feature>
<keyword evidence="2" id="KW-0515">Mutator protein</keyword>
<gene>
    <name evidence="2 5" type="primary">dinB</name>
    <name evidence="5" type="ORF">IAB67_02435</name>
</gene>
<keyword evidence="2" id="KW-0963">Cytoplasm</keyword>
<name>A0A9D1LLC5_9CLOT</name>
<keyword evidence="2" id="KW-0239">DNA-directed DNA polymerase</keyword>
<dbReference type="Gene3D" id="1.10.150.20">
    <property type="entry name" value="5' to 3' exonuclease, C-terminal subdomain"/>
    <property type="match status" value="1"/>
</dbReference>
<dbReference type="Pfam" id="PF00817">
    <property type="entry name" value="IMS"/>
    <property type="match status" value="1"/>
</dbReference>
<keyword evidence="2 5" id="KW-0808">Transferase</keyword>
<dbReference type="Gene3D" id="3.30.1490.100">
    <property type="entry name" value="DNA polymerase, Y-family, little finger domain"/>
    <property type="match status" value="1"/>
</dbReference>
<keyword evidence="2" id="KW-0460">Magnesium</keyword>
<keyword evidence="2 5" id="KW-0548">Nucleotidyltransferase</keyword>
<dbReference type="NCBIfam" id="NF002677">
    <property type="entry name" value="PRK02406.1"/>
    <property type="match status" value="1"/>
</dbReference>
<reference evidence="5" key="2">
    <citation type="journal article" date="2021" name="PeerJ">
        <title>Extensive microbial diversity within the chicken gut microbiome revealed by metagenomics and culture.</title>
        <authorList>
            <person name="Gilroy R."/>
            <person name="Ravi A."/>
            <person name="Getino M."/>
            <person name="Pursley I."/>
            <person name="Horton D.L."/>
            <person name="Alikhan N.F."/>
            <person name="Baker D."/>
            <person name="Gharbi K."/>
            <person name="Hall N."/>
            <person name="Watson M."/>
            <person name="Adriaenssens E.M."/>
            <person name="Foster-Nyarko E."/>
            <person name="Jarju S."/>
            <person name="Secka A."/>
            <person name="Antonio M."/>
            <person name="Oren A."/>
            <person name="Chaudhuri R.R."/>
            <person name="La Ragione R."/>
            <person name="Hildebrand F."/>
            <person name="Pallen M.J."/>
        </authorList>
    </citation>
    <scope>NUCLEOTIDE SEQUENCE</scope>
    <source>
        <strain evidence="5">CHK191-8634</strain>
    </source>
</reference>
<dbReference type="EMBL" id="DVMR01000027">
    <property type="protein sequence ID" value="HIU43136.1"/>
    <property type="molecule type" value="Genomic_DNA"/>
</dbReference>
<protein>
    <recommendedName>
        <fullName evidence="2">DNA polymerase IV</fullName>
        <shortName evidence="2">Pol IV</shortName>
        <ecNumber evidence="2">2.7.7.7</ecNumber>
    </recommendedName>
</protein>
<evidence type="ECO:0000256" key="1">
    <source>
        <dbReference type="ARBA" id="ARBA00010945"/>
    </source>
</evidence>
<dbReference type="EC" id="2.7.7.7" evidence="2"/>
<dbReference type="InterPro" id="IPR001126">
    <property type="entry name" value="UmuC"/>
</dbReference>
<comment type="subcellular location">
    <subcellularLocation>
        <location evidence="2">Cytoplasm</location>
    </subcellularLocation>
</comment>
<dbReference type="SUPFAM" id="SSF56672">
    <property type="entry name" value="DNA/RNA polymerases"/>
    <property type="match status" value="1"/>
</dbReference>
<sequence length="410" mass="45809">MDRTILHCDLNGFYASVECIGRPELRAVPMAVGGDPESRHGIILAKNELAKRQGVVTAETIWQARRKCPELVVVPPHHDRYAEYSEKVNAVYQRYTDLVEPFGIDESWLDITGSMHLFGGDARRIADEIRAVVRRELELTLSVGVSFTKTFAKLGSDYKKPDATTVIGREDVERILYPLPVGALLYVGRSAQNTLARMGIRTIGQLARCDRAVLSRALGKAGEQLWDSANGANDSPVRSAYAEREVKSVGNGMTFHHNLTGEQELRPALSNLCDSVGARLRRHGVKCQTVQLQIRDPDFKTISRQKTLKTPTFLSRELMQVSWEILCESWSLTSPVRMMTVTGANLLPAGEVQPQLSLFEEEDDARRQKREKLELAMDDIRKKHGRRSIGPGSILEPVETVGLPDEKLPE</sequence>
<evidence type="ECO:0000313" key="5">
    <source>
        <dbReference type="EMBL" id="HIU43136.1"/>
    </source>
</evidence>
<dbReference type="PANTHER" id="PTHR11076">
    <property type="entry name" value="DNA REPAIR POLYMERASE UMUC / TRANSFERASE FAMILY MEMBER"/>
    <property type="match status" value="1"/>
</dbReference>
<dbReference type="InterPro" id="IPR022880">
    <property type="entry name" value="DNApol_IV"/>
</dbReference>
<dbReference type="Proteomes" id="UP000824073">
    <property type="component" value="Unassembled WGS sequence"/>
</dbReference>
<dbReference type="InterPro" id="IPR050116">
    <property type="entry name" value="DNA_polymerase-Y"/>
</dbReference>
<feature type="domain" description="UmuC" evidence="4">
    <location>
        <begin position="5"/>
        <end position="188"/>
    </location>
</feature>
<keyword evidence="2" id="KW-0238">DNA-binding</keyword>
<dbReference type="GO" id="GO:0006281">
    <property type="term" value="P:DNA repair"/>
    <property type="evidence" value="ECO:0007669"/>
    <property type="project" value="UniProtKB-UniRule"/>
</dbReference>
<dbReference type="Gene3D" id="3.40.1170.60">
    <property type="match status" value="1"/>
</dbReference>
<comment type="catalytic activity">
    <reaction evidence="2">
        <text>DNA(n) + a 2'-deoxyribonucleoside 5'-triphosphate = DNA(n+1) + diphosphate</text>
        <dbReference type="Rhea" id="RHEA:22508"/>
        <dbReference type="Rhea" id="RHEA-COMP:17339"/>
        <dbReference type="Rhea" id="RHEA-COMP:17340"/>
        <dbReference type="ChEBI" id="CHEBI:33019"/>
        <dbReference type="ChEBI" id="CHEBI:61560"/>
        <dbReference type="ChEBI" id="CHEBI:173112"/>
        <dbReference type="EC" id="2.7.7.7"/>
    </reaction>
</comment>
<organism evidence="5 6">
    <name type="scientific">Candidatus Ventrousia excrementavium</name>
    <dbReference type="NCBI Taxonomy" id="2840961"/>
    <lineage>
        <taxon>Bacteria</taxon>
        <taxon>Bacillati</taxon>
        <taxon>Bacillota</taxon>
        <taxon>Clostridia</taxon>
        <taxon>Eubacteriales</taxon>
        <taxon>Clostridiaceae</taxon>
        <taxon>Clostridiaceae incertae sedis</taxon>
        <taxon>Candidatus Ventrousia</taxon>
    </lineage>
</organism>
<dbReference type="PROSITE" id="PS50173">
    <property type="entry name" value="UMUC"/>
    <property type="match status" value="1"/>
</dbReference>
<comment type="similarity">
    <text evidence="1 2">Belongs to the DNA polymerase type-Y family.</text>
</comment>
<keyword evidence="2" id="KW-0227">DNA damage</keyword>
<comment type="function">
    <text evidence="2">Poorly processive, error-prone DNA polymerase involved in untargeted mutagenesis. Copies undamaged DNA at stalled replication forks, which arise in vivo from mismatched or misaligned primer ends. These misaligned primers can be extended by PolIV. Exhibits no 3'-5' exonuclease (proofreading) activity. May be involved in translesional synthesis, in conjunction with the beta clamp from PolIII.</text>
</comment>
<feature type="site" description="Substrate discrimination" evidence="2">
    <location>
        <position position="14"/>
    </location>
</feature>
<dbReference type="HAMAP" id="MF_01113">
    <property type="entry name" value="DNApol_IV"/>
    <property type="match status" value="1"/>
</dbReference>
<dbReference type="PANTHER" id="PTHR11076:SF33">
    <property type="entry name" value="DNA POLYMERASE KAPPA"/>
    <property type="match status" value="1"/>
</dbReference>
<dbReference type="Gene3D" id="3.30.70.270">
    <property type="match status" value="1"/>
</dbReference>
<dbReference type="GO" id="GO:0042276">
    <property type="term" value="P:error-prone translesion synthesis"/>
    <property type="evidence" value="ECO:0007669"/>
    <property type="project" value="TreeGrafter"/>
</dbReference>
<reference evidence="5" key="1">
    <citation type="submission" date="2020-10" db="EMBL/GenBank/DDBJ databases">
        <authorList>
            <person name="Gilroy R."/>
        </authorList>
    </citation>
    <scope>NUCLEOTIDE SEQUENCE</scope>
    <source>
        <strain evidence="5">CHK191-8634</strain>
    </source>
</reference>
<dbReference type="SUPFAM" id="SSF100879">
    <property type="entry name" value="Lesion bypass DNA polymerase (Y-family), little finger domain"/>
    <property type="match status" value="1"/>
</dbReference>
<feature type="binding site" evidence="2">
    <location>
        <position position="105"/>
    </location>
    <ligand>
        <name>Mg(2+)</name>
        <dbReference type="ChEBI" id="CHEBI:18420"/>
    </ligand>
</feature>
<evidence type="ECO:0000313" key="6">
    <source>
        <dbReference type="Proteomes" id="UP000824073"/>
    </source>
</evidence>
<dbReference type="GO" id="GO:0006261">
    <property type="term" value="P:DNA-templated DNA replication"/>
    <property type="evidence" value="ECO:0007669"/>
    <property type="project" value="UniProtKB-UniRule"/>
</dbReference>
<dbReference type="Pfam" id="PF11799">
    <property type="entry name" value="IMS_C"/>
    <property type="match status" value="1"/>
</dbReference>
<dbReference type="GO" id="GO:0005829">
    <property type="term" value="C:cytosol"/>
    <property type="evidence" value="ECO:0007669"/>
    <property type="project" value="TreeGrafter"/>
</dbReference>
<accession>A0A9D1LLC5</accession>
<dbReference type="GO" id="GO:0003684">
    <property type="term" value="F:damaged DNA binding"/>
    <property type="evidence" value="ECO:0007669"/>
    <property type="project" value="InterPro"/>
</dbReference>
<dbReference type="InterPro" id="IPR043128">
    <property type="entry name" value="Rev_trsase/Diguanyl_cyclase"/>
</dbReference>
<keyword evidence="2" id="KW-0234">DNA repair</keyword>
<dbReference type="InterPro" id="IPR043502">
    <property type="entry name" value="DNA/RNA_pol_sf"/>
</dbReference>
<dbReference type="InterPro" id="IPR036775">
    <property type="entry name" value="DNA_pol_Y-fam_lit_finger_sf"/>
</dbReference>
<dbReference type="GO" id="GO:0009432">
    <property type="term" value="P:SOS response"/>
    <property type="evidence" value="ECO:0007669"/>
    <property type="project" value="TreeGrafter"/>
</dbReference>
<keyword evidence="2" id="KW-0235">DNA replication</keyword>
<evidence type="ECO:0000256" key="2">
    <source>
        <dbReference type="HAMAP-Rule" id="MF_01113"/>
    </source>
</evidence>
<dbReference type="CDD" id="cd03586">
    <property type="entry name" value="PolY_Pol_IV_kappa"/>
    <property type="match status" value="1"/>
</dbReference>
<comment type="caution">
    <text evidence="5">The sequence shown here is derived from an EMBL/GenBank/DDBJ whole genome shotgun (WGS) entry which is preliminary data.</text>
</comment>
<dbReference type="InterPro" id="IPR017961">
    <property type="entry name" value="DNA_pol_Y-fam_little_finger"/>
</dbReference>
<feature type="active site" evidence="2">
    <location>
        <position position="106"/>
    </location>
</feature>
<dbReference type="AlphaFoldDB" id="A0A9D1LLC5"/>
<comment type="subunit">
    <text evidence="2">Monomer.</text>
</comment>
<dbReference type="GO" id="GO:0000287">
    <property type="term" value="F:magnesium ion binding"/>
    <property type="evidence" value="ECO:0007669"/>
    <property type="project" value="UniProtKB-UniRule"/>
</dbReference>